<feature type="region of interest" description="Disordered" evidence="1">
    <location>
        <begin position="136"/>
        <end position="165"/>
    </location>
</feature>
<feature type="region of interest" description="Disordered" evidence="1">
    <location>
        <begin position="177"/>
        <end position="239"/>
    </location>
</feature>
<dbReference type="Proteomes" id="UP000268014">
    <property type="component" value="Unassembled WGS sequence"/>
</dbReference>
<feature type="region of interest" description="Disordered" evidence="1">
    <location>
        <begin position="357"/>
        <end position="474"/>
    </location>
</feature>
<feature type="compositionally biased region" description="Pro residues" evidence="1">
    <location>
        <begin position="357"/>
        <end position="372"/>
    </location>
</feature>
<dbReference type="AlphaFoldDB" id="A0A0N4WDI7"/>
<dbReference type="EMBL" id="UZAF01016904">
    <property type="protein sequence ID" value="VDO35450.1"/>
    <property type="molecule type" value="Genomic_DNA"/>
</dbReference>
<dbReference type="WBParaSite" id="HPLM_0000865001-mRNA-1">
    <property type="protein sequence ID" value="HPLM_0000865001-mRNA-1"/>
    <property type="gene ID" value="HPLM_0000865001"/>
</dbReference>
<organism evidence="4">
    <name type="scientific">Haemonchus placei</name>
    <name type="common">Barber's pole worm</name>
    <dbReference type="NCBI Taxonomy" id="6290"/>
    <lineage>
        <taxon>Eukaryota</taxon>
        <taxon>Metazoa</taxon>
        <taxon>Ecdysozoa</taxon>
        <taxon>Nematoda</taxon>
        <taxon>Chromadorea</taxon>
        <taxon>Rhabditida</taxon>
        <taxon>Rhabditina</taxon>
        <taxon>Rhabditomorpha</taxon>
        <taxon>Strongyloidea</taxon>
        <taxon>Trichostrongylidae</taxon>
        <taxon>Haemonchus</taxon>
    </lineage>
</organism>
<evidence type="ECO:0000313" key="2">
    <source>
        <dbReference type="EMBL" id="VDO35450.1"/>
    </source>
</evidence>
<feature type="compositionally biased region" description="Basic and acidic residues" evidence="1">
    <location>
        <begin position="644"/>
        <end position="656"/>
    </location>
</feature>
<proteinExistence type="predicted"/>
<reference evidence="2 3" key="2">
    <citation type="submission" date="2018-11" db="EMBL/GenBank/DDBJ databases">
        <authorList>
            <consortium name="Pathogen Informatics"/>
        </authorList>
    </citation>
    <scope>NUCLEOTIDE SEQUENCE [LARGE SCALE GENOMIC DNA]</scope>
    <source>
        <strain evidence="2 3">MHpl1</strain>
    </source>
</reference>
<dbReference type="OrthoDB" id="5856121at2759"/>
<sequence>MTSASRLLPRWRNQHPFVRSHVVLNLSMVAKEGPVGPGISLWNLRCRAYLVWLHMIMFPNDVITRAIPGDRDHRSLPDAGLIIRGRYQHQPSPMKDPSLAIDQLCAELELNTEQPMTAADKRRSFPTSYARDSAFATGSSVYEQPMRRLSEKRAPPIERKAQPYQQPPVGLYHAAAVSSHQPVHQSHSTPMNNQHRVTHAAAQHPPQQPQPAAQVQRVPQPPQFATQPVVKKSNPQRQQKSLDEVTNMLNNVVNDFHATQQPPRKKSQPSHALYATPHSMNQSNPFETINQEKINPSRVEAMHNMFERNAAPAQNRWSAQPPYQPHLIRPREDDAYHDINDYHSNRPHVMKAATATIPPPPSTAAPVPPPYIGPHASPPRHNAIGIRNSSPSYVTEFTPAYPTTQPPSHPPGRNGSATSSQNGGYYSSNSSGVGAPSYQHSQISARRGSIVGHQSASSRAASIADDDDDDGFYDNIGTYDDRRISRSSEMDIQSLSSHQLPPNNWKPTKIGSFFRKIGAGNRPPGSAASLVSLNKVANETPMKPGNLMKSNSLSTEPWKKMVIENPSIPARERTANKYQHDGMPLKIVAQFAAILALRRVPGVRPFVTMAQMLLVCLVVLIQCGGKKKPEGGAAAGGAAPAAGGEKKEGEGDKKEE</sequence>
<name>A0A0N4WDI7_HAEPC</name>
<reference evidence="4" key="1">
    <citation type="submission" date="2017-02" db="UniProtKB">
        <authorList>
            <consortium name="WormBaseParasite"/>
        </authorList>
    </citation>
    <scope>IDENTIFICATION</scope>
</reference>
<feature type="region of interest" description="Disordered" evidence="1">
    <location>
        <begin position="257"/>
        <end position="285"/>
    </location>
</feature>
<evidence type="ECO:0000313" key="4">
    <source>
        <dbReference type="WBParaSite" id="HPLM_0000865001-mRNA-1"/>
    </source>
</evidence>
<gene>
    <name evidence="2" type="ORF">HPLM_LOCUS8642</name>
</gene>
<feature type="compositionally biased region" description="Basic and acidic residues" evidence="1">
    <location>
        <begin position="145"/>
        <end position="161"/>
    </location>
</feature>
<evidence type="ECO:0000256" key="1">
    <source>
        <dbReference type="SAM" id="MobiDB-lite"/>
    </source>
</evidence>
<dbReference type="OMA" id="YHEINEF"/>
<keyword evidence="3" id="KW-1185">Reference proteome</keyword>
<protein>
    <submittedName>
        <fullName evidence="4">Chitin synthase</fullName>
    </submittedName>
</protein>
<feature type="region of interest" description="Disordered" evidence="1">
    <location>
        <begin position="627"/>
        <end position="656"/>
    </location>
</feature>
<feature type="compositionally biased region" description="Low complexity" evidence="1">
    <location>
        <begin position="177"/>
        <end position="188"/>
    </location>
</feature>
<feature type="compositionally biased region" description="Low complexity" evidence="1">
    <location>
        <begin position="419"/>
        <end position="432"/>
    </location>
</feature>
<evidence type="ECO:0000313" key="3">
    <source>
        <dbReference type="Proteomes" id="UP000268014"/>
    </source>
</evidence>
<feature type="compositionally biased region" description="Low complexity" evidence="1">
    <location>
        <begin position="199"/>
        <end position="218"/>
    </location>
</feature>
<accession>A0A0N4WDI7</accession>